<dbReference type="CDD" id="cd01029">
    <property type="entry name" value="TOPRIM_primases"/>
    <property type="match status" value="1"/>
</dbReference>
<keyword evidence="4" id="KW-1185">Reference proteome</keyword>
<protein>
    <recommendedName>
        <fullName evidence="2">SF4 helicase domain-containing protein</fullName>
    </recommendedName>
</protein>
<feature type="region of interest" description="Disordered" evidence="1">
    <location>
        <begin position="1"/>
        <end position="314"/>
    </location>
</feature>
<dbReference type="GO" id="GO:0005524">
    <property type="term" value="F:ATP binding"/>
    <property type="evidence" value="ECO:0007669"/>
    <property type="project" value="InterPro"/>
</dbReference>
<dbReference type="Gene3D" id="3.40.1360.10">
    <property type="match status" value="1"/>
</dbReference>
<dbReference type="Proteomes" id="UP000708148">
    <property type="component" value="Unassembled WGS sequence"/>
</dbReference>
<dbReference type="InterPro" id="IPR007694">
    <property type="entry name" value="DNA_helicase_DnaB-like_C"/>
</dbReference>
<reference evidence="3" key="1">
    <citation type="submission" date="2020-12" db="EMBL/GenBank/DDBJ databases">
        <authorList>
            <person name="Iha C."/>
        </authorList>
    </citation>
    <scope>NUCLEOTIDE SEQUENCE</scope>
</reference>
<evidence type="ECO:0000256" key="1">
    <source>
        <dbReference type="SAM" id="MobiDB-lite"/>
    </source>
</evidence>
<accession>A0A8S1IRE1</accession>
<dbReference type="AlphaFoldDB" id="A0A8S1IRE1"/>
<dbReference type="OrthoDB" id="1898560at2759"/>
<dbReference type="GO" id="GO:0043139">
    <property type="term" value="F:5'-3' DNA helicase activity"/>
    <property type="evidence" value="ECO:0007669"/>
    <property type="project" value="InterPro"/>
</dbReference>
<dbReference type="InterPro" id="IPR027032">
    <property type="entry name" value="Twinkle-like"/>
</dbReference>
<feature type="compositionally biased region" description="Basic and acidic residues" evidence="1">
    <location>
        <begin position="33"/>
        <end position="50"/>
    </location>
</feature>
<evidence type="ECO:0000313" key="4">
    <source>
        <dbReference type="Proteomes" id="UP000708148"/>
    </source>
</evidence>
<feature type="compositionally biased region" description="Polar residues" evidence="1">
    <location>
        <begin position="240"/>
        <end position="249"/>
    </location>
</feature>
<sequence length="991" mass="108298">MRGDRDHGAGVPGRGRGQAGRGGSMDTGVQRAQLEKRTFENAKKVGEETGVRGGEAGAVQRSQGGAGASGRSREGGWGIGGLQESWEGHHSKRAWGRGSDADRRGRRETDGVASRHSGGDDGARWQGEGSRGLSRGGAHRGATAGPGPGGSPSGGVSERDVLSGQREMRSPVQAADASAERRQGSAGRQWGQEAGAAARGAGSAPSSSGLRDSRGYPQGLGPASDVSDPAFPPQPFASGDSENVAQSNDGGRWQPAQAGDSNGKGFQGQDGGGGGIVTAPLAASPRSVEGSSQWRPAQVTGGQAGPGPAQTSHWKMSDEDIQFGYRQMQLQKQLLQVGIDIPRPTASKEYRLLCPQCDGGSTAEASLSVGIGDEYEVALYHCHRATCGWEGSVYADGRPVSRLKAFLSKPMRMNEAPIKPNPKFQPLSPDMIEFFTKRKISKKTLERNKIAMEVEHGVPVIAFPYFRDGELINIKYRSLDKKFRQVKGAEKILYGLDDVKDAEVVIVVEGEIDKLSLEEAGYRNVVSVPDGAPAKVKEGELPPKDADKKFSFVWSCEAVFEYASRVVLATDNDEPGFALAEELARRIGREKCFMVKWPSSKDMHFVLEDGEMPQQEDDQDWARKDANEVLVKDGVKHLRAFVEAAEPIPYMGLHRFAEYWDEIMGQYISMSTASTGYSTGWSGIDRYYRVVPGELTVVTGVPNSGKSEWLDALACNLTENYGWAFAFCAMEKNVGDHGRQLMEKHLKKPFFSHVNYAEGAERMSLEEVKKGIEWLDDWCHLIRCEGDTLPSVDWLLDLARVAVRRYGIRGLVIDPYNEIDHTRKYNMSETEFVSQMLSKIKRFAQHYGVHVWLVAHPRQLHNWQPSQVPSLYDISGSAHFVNKCDAGIVIHRNWDREQGGDPLQVCISVMKMRNKAAGTIGKSYLRYSKSHGTYIDMGDAGARMSHSGDPMRFRSASDAVQGLGRRSGADEVDEHTDFEDDTTSQSVQIYS</sequence>
<evidence type="ECO:0000313" key="3">
    <source>
        <dbReference type="EMBL" id="CAD7697404.1"/>
    </source>
</evidence>
<feature type="region of interest" description="Disordered" evidence="1">
    <location>
        <begin position="963"/>
        <end position="991"/>
    </location>
</feature>
<dbReference type="EMBL" id="CAJHUC010000652">
    <property type="protein sequence ID" value="CAD7697404.1"/>
    <property type="molecule type" value="Genomic_DNA"/>
</dbReference>
<dbReference type="InterPro" id="IPR027417">
    <property type="entry name" value="P-loop_NTPase"/>
</dbReference>
<feature type="domain" description="SF4 helicase" evidence="2">
    <location>
        <begin position="670"/>
        <end position="941"/>
    </location>
</feature>
<feature type="compositionally biased region" description="Gly residues" evidence="1">
    <location>
        <begin position="265"/>
        <end position="276"/>
    </location>
</feature>
<organism evidence="3 4">
    <name type="scientific">Ostreobium quekettii</name>
    <dbReference type="NCBI Taxonomy" id="121088"/>
    <lineage>
        <taxon>Eukaryota</taxon>
        <taxon>Viridiplantae</taxon>
        <taxon>Chlorophyta</taxon>
        <taxon>core chlorophytes</taxon>
        <taxon>Ulvophyceae</taxon>
        <taxon>TCBD clade</taxon>
        <taxon>Bryopsidales</taxon>
        <taxon>Ostreobineae</taxon>
        <taxon>Ostreobiaceae</taxon>
        <taxon>Ostreobium</taxon>
    </lineage>
</organism>
<name>A0A8S1IRE1_9CHLO</name>
<dbReference type="SUPFAM" id="SSF56731">
    <property type="entry name" value="DNA primase core"/>
    <property type="match status" value="1"/>
</dbReference>
<dbReference type="GO" id="GO:0003697">
    <property type="term" value="F:single-stranded DNA binding"/>
    <property type="evidence" value="ECO:0007669"/>
    <property type="project" value="InterPro"/>
</dbReference>
<feature type="compositionally biased region" description="Gly residues" evidence="1">
    <location>
        <begin position="10"/>
        <end position="25"/>
    </location>
</feature>
<feature type="compositionally biased region" description="Basic and acidic residues" evidence="1">
    <location>
        <begin position="99"/>
        <end position="110"/>
    </location>
</feature>
<dbReference type="PROSITE" id="PS51199">
    <property type="entry name" value="SF4_HELICASE"/>
    <property type="match status" value="1"/>
</dbReference>
<feature type="compositionally biased region" description="Acidic residues" evidence="1">
    <location>
        <begin position="970"/>
        <end position="982"/>
    </location>
</feature>
<feature type="compositionally biased region" description="Gly residues" evidence="1">
    <location>
        <begin position="144"/>
        <end position="153"/>
    </location>
</feature>
<comment type="caution">
    <text evidence="3">The sequence shown here is derived from an EMBL/GenBank/DDBJ whole genome shotgun (WGS) entry which is preliminary data.</text>
</comment>
<feature type="compositionally biased region" description="Basic and acidic residues" evidence="1">
    <location>
        <begin position="157"/>
        <end position="169"/>
    </location>
</feature>
<proteinExistence type="predicted"/>
<dbReference type="Pfam" id="PF13662">
    <property type="entry name" value="Toprim_4"/>
    <property type="match status" value="1"/>
</dbReference>
<dbReference type="InterPro" id="IPR006171">
    <property type="entry name" value="TOPRIM_dom"/>
</dbReference>
<dbReference type="InterPro" id="IPR034154">
    <property type="entry name" value="TOPRIM_DnaG/twinkle"/>
</dbReference>
<dbReference type="GO" id="GO:0006260">
    <property type="term" value="P:DNA replication"/>
    <property type="evidence" value="ECO:0007669"/>
    <property type="project" value="InterPro"/>
</dbReference>
<gene>
    <name evidence="3" type="ORF">OSTQU699_LOCUS2765</name>
</gene>
<dbReference type="PANTHER" id="PTHR12873">
    <property type="entry name" value="T7-LIKE MITOCHONDRIAL DNA HELICASE"/>
    <property type="match status" value="1"/>
</dbReference>
<dbReference type="Pfam" id="PF03796">
    <property type="entry name" value="DnaB_C"/>
    <property type="match status" value="1"/>
</dbReference>
<evidence type="ECO:0000259" key="2">
    <source>
        <dbReference type="PROSITE" id="PS51199"/>
    </source>
</evidence>
<dbReference type="SUPFAM" id="SSF52540">
    <property type="entry name" value="P-loop containing nucleoside triphosphate hydrolases"/>
    <property type="match status" value="1"/>
</dbReference>
<dbReference type="SMART" id="SM00493">
    <property type="entry name" value="TOPRIM"/>
    <property type="match status" value="1"/>
</dbReference>
<dbReference type="PANTHER" id="PTHR12873:SF0">
    <property type="entry name" value="TWINKLE MTDNA HELICASE"/>
    <property type="match status" value="1"/>
</dbReference>
<dbReference type="Gene3D" id="3.40.50.300">
    <property type="entry name" value="P-loop containing nucleotide triphosphate hydrolases"/>
    <property type="match status" value="1"/>
</dbReference>
<feature type="compositionally biased region" description="Low complexity" evidence="1">
    <location>
        <begin position="194"/>
        <end position="209"/>
    </location>
</feature>